<evidence type="ECO:0000256" key="13">
    <source>
        <dbReference type="ARBA" id="ARBA00029877"/>
    </source>
</evidence>
<dbReference type="InterPro" id="IPR008949">
    <property type="entry name" value="Isoprenoid_synthase_dom_sf"/>
</dbReference>
<evidence type="ECO:0000256" key="11">
    <source>
        <dbReference type="ARBA" id="ARBA00022807"/>
    </source>
</evidence>
<organism evidence="21 22">
    <name type="scientific">Macrostomum lignano</name>
    <dbReference type="NCBI Taxonomy" id="282301"/>
    <lineage>
        <taxon>Eukaryota</taxon>
        <taxon>Metazoa</taxon>
        <taxon>Spiralia</taxon>
        <taxon>Lophotrochozoa</taxon>
        <taxon>Platyhelminthes</taxon>
        <taxon>Rhabditophora</taxon>
        <taxon>Macrostomorpha</taxon>
        <taxon>Macrostomida</taxon>
        <taxon>Macrostomidae</taxon>
        <taxon>Macrostomum</taxon>
    </lineage>
</organism>
<evidence type="ECO:0000256" key="16">
    <source>
        <dbReference type="PROSITE-ProRule" id="PRU00502"/>
    </source>
</evidence>
<dbReference type="InterPro" id="IPR002060">
    <property type="entry name" value="Squ/phyt_synthse"/>
</dbReference>
<dbReference type="Proteomes" id="UP000095280">
    <property type="component" value="Unplaced"/>
</dbReference>
<dbReference type="InterPro" id="IPR050185">
    <property type="entry name" value="Ub_carboxyl-term_hydrolase"/>
</dbReference>
<evidence type="ECO:0000256" key="5">
    <source>
        <dbReference type="ARBA" id="ARBA00022670"/>
    </source>
</evidence>
<evidence type="ECO:0000256" key="10">
    <source>
        <dbReference type="ARBA" id="ARBA00022801"/>
    </source>
</evidence>
<dbReference type="InterPro" id="IPR038765">
    <property type="entry name" value="Papain-like_cys_pep_sf"/>
</dbReference>
<dbReference type="GO" id="GO:0008270">
    <property type="term" value="F:zinc ion binding"/>
    <property type="evidence" value="ECO:0007669"/>
    <property type="project" value="UniProtKB-KW"/>
</dbReference>
<keyword evidence="9" id="KW-0833">Ubl conjugation pathway</keyword>
<dbReference type="GO" id="GO:0016579">
    <property type="term" value="P:protein deubiquitination"/>
    <property type="evidence" value="ECO:0007669"/>
    <property type="project" value="InterPro"/>
</dbReference>
<dbReference type="SUPFAM" id="SSF46934">
    <property type="entry name" value="UBA-like"/>
    <property type="match status" value="1"/>
</dbReference>
<dbReference type="SMART" id="SM00165">
    <property type="entry name" value="UBA"/>
    <property type="match status" value="2"/>
</dbReference>
<protein>
    <recommendedName>
        <fullName evidence="4">Ubiquitin carboxyl-terminal hydrolase 14</fullName>
        <ecNumber evidence="3">3.4.19.12</ecNumber>
    </recommendedName>
    <alternativeName>
        <fullName evidence="13">Deubiquitinating enzyme 14</fullName>
    </alternativeName>
    <alternativeName>
        <fullName evidence="14">Ubiquitin thioesterase 14</fullName>
    </alternativeName>
    <alternativeName>
        <fullName evidence="15">Ubiquitin-specific-processing protease 14</fullName>
    </alternativeName>
</protein>
<dbReference type="EC" id="3.4.19.12" evidence="3"/>
<dbReference type="Gene3D" id="3.30.40.10">
    <property type="entry name" value="Zinc/RING finger domain, C3HC4 (zinc finger)"/>
    <property type="match status" value="3"/>
</dbReference>
<dbReference type="Pfam" id="PF00494">
    <property type="entry name" value="SQS_PSY"/>
    <property type="match status" value="1"/>
</dbReference>
<dbReference type="Gene3D" id="3.90.70.10">
    <property type="entry name" value="Cysteine proteinases"/>
    <property type="match status" value="1"/>
</dbReference>
<evidence type="ECO:0000256" key="14">
    <source>
        <dbReference type="ARBA" id="ARBA00029889"/>
    </source>
</evidence>
<dbReference type="CDD" id="cd14386">
    <property type="entry name" value="UBA2_UBP5"/>
    <property type="match status" value="1"/>
</dbReference>
<keyword evidence="5" id="KW-0645">Protease</keyword>
<dbReference type="Pfam" id="PF00443">
    <property type="entry name" value="UCH"/>
    <property type="match status" value="1"/>
</dbReference>
<dbReference type="FunFam" id="1.10.8.10:FF:000086">
    <property type="entry name" value="Ubiquitin carboxyl-terminal hydrolase"/>
    <property type="match status" value="1"/>
</dbReference>
<evidence type="ECO:0000256" key="7">
    <source>
        <dbReference type="ARBA" id="ARBA00022737"/>
    </source>
</evidence>
<dbReference type="InterPro" id="IPR015940">
    <property type="entry name" value="UBA"/>
</dbReference>
<evidence type="ECO:0000256" key="3">
    <source>
        <dbReference type="ARBA" id="ARBA00012759"/>
    </source>
</evidence>
<dbReference type="PROSITE" id="PS50030">
    <property type="entry name" value="UBA"/>
    <property type="match status" value="2"/>
</dbReference>
<evidence type="ECO:0000259" key="20">
    <source>
        <dbReference type="PROSITE" id="PS50271"/>
    </source>
</evidence>
<keyword evidence="7" id="KW-0677">Repeat</keyword>
<accession>A0A1I8GJS3</accession>
<dbReference type="SMART" id="SM00290">
    <property type="entry name" value="ZnF_UBP"/>
    <property type="match status" value="2"/>
</dbReference>
<dbReference type="CDD" id="cd02658">
    <property type="entry name" value="Peptidase_C19B"/>
    <property type="match status" value="1"/>
</dbReference>
<feature type="domain" description="UBA" evidence="18">
    <location>
        <begin position="1103"/>
        <end position="1143"/>
    </location>
</feature>
<dbReference type="Pfam" id="PF02148">
    <property type="entry name" value="zf-UBP"/>
    <property type="match status" value="2"/>
</dbReference>
<evidence type="ECO:0000256" key="4">
    <source>
        <dbReference type="ARBA" id="ARBA00014611"/>
    </source>
</evidence>
<keyword evidence="6" id="KW-0479">Metal-binding</keyword>
<dbReference type="Pfam" id="PF00627">
    <property type="entry name" value="UBA"/>
    <property type="match status" value="1"/>
</dbReference>
<evidence type="ECO:0000313" key="22">
    <source>
        <dbReference type="WBParaSite" id="maker-uti_cns_0002238-snap-gene-0.6-mRNA-1"/>
    </source>
</evidence>
<dbReference type="GO" id="GO:0004843">
    <property type="term" value="F:cysteine-type deubiquitinase activity"/>
    <property type="evidence" value="ECO:0007669"/>
    <property type="project" value="UniProtKB-EC"/>
</dbReference>
<feature type="domain" description="UBP-type" evidence="20">
    <location>
        <begin position="601"/>
        <end position="709"/>
    </location>
</feature>
<evidence type="ECO:0000256" key="15">
    <source>
        <dbReference type="ARBA" id="ARBA00032096"/>
    </source>
</evidence>
<dbReference type="InterPro" id="IPR013083">
    <property type="entry name" value="Znf_RING/FYVE/PHD"/>
</dbReference>
<evidence type="ECO:0000256" key="9">
    <source>
        <dbReference type="ARBA" id="ARBA00022786"/>
    </source>
</evidence>
<dbReference type="AlphaFoldDB" id="A0A1I8GJS3"/>
<dbReference type="InterPro" id="IPR001607">
    <property type="entry name" value="Znf_UBP"/>
</dbReference>
<evidence type="ECO:0000256" key="12">
    <source>
        <dbReference type="ARBA" id="ARBA00022833"/>
    </source>
</evidence>
<dbReference type="InterPro" id="IPR009060">
    <property type="entry name" value="UBA-like_sf"/>
</dbReference>
<keyword evidence="21" id="KW-1185">Reference proteome</keyword>
<dbReference type="InterPro" id="IPR001394">
    <property type="entry name" value="Peptidase_C19_UCH"/>
</dbReference>
<dbReference type="PROSITE" id="PS50271">
    <property type="entry name" value="ZF_UBP"/>
    <property type="match status" value="2"/>
</dbReference>
<dbReference type="SUPFAM" id="SSF48576">
    <property type="entry name" value="Terpenoid synthases"/>
    <property type="match status" value="1"/>
</dbReference>
<evidence type="ECO:0000256" key="2">
    <source>
        <dbReference type="ARBA" id="ARBA00009085"/>
    </source>
</evidence>
<evidence type="ECO:0000259" key="18">
    <source>
        <dbReference type="PROSITE" id="PS50030"/>
    </source>
</evidence>
<evidence type="ECO:0000313" key="21">
    <source>
        <dbReference type="Proteomes" id="UP000095280"/>
    </source>
</evidence>
<reference evidence="22" key="1">
    <citation type="submission" date="2016-11" db="UniProtKB">
        <authorList>
            <consortium name="WormBaseParasite"/>
        </authorList>
    </citation>
    <scope>IDENTIFICATION</scope>
</reference>
<dbReference type="InterPro" id="IPR028889">
    <property type="entry name" value="USP"/>
</dbReference>
<dbReference type="PROSITE" id="PS50235">
    <property type="entry name" value="USP_3"/>
    <property type="match status" value="1"/>
</dbReference>
<comment type="catalytic activity">
    <reaction evidence="1">
        <text>Thiol-dependent hydrolysis of ester, thioester, amide, peptide and isopeptide bonds formed by the C-terminal Gly of ubiquitin (a 76-residue protein attached to proteins as an intracellular targeting signal).</text>
        <dbReference type="EC" id="3.4.19.12"/>
    </reaction>
</comment>
<dbReference type="Gene3D" id="1.10.600.10">
    <property type="entry name" value="Farnesyl Diphosphate Synthase"/>
    <property type="match status" value="1"/>
</dbReference>
<evidence type="ECO:0000256" key="6">
    <source>
        <dbReference type="ARBA" id="ARBA00022723"/>
    </source>
</evidence>
<dbReference type="PANTHER" id="PTHR21646">
    <property type="entry name" value="UBIQUITIN CARBOXYL-TERMINAL HYDROLASE"/>
    <property type="match status" value="1"/>
</dbReference>
<evidence type="ECO:0000256" key="17">
    <source>
        <dbReference type="SAM" id="MobiDB-lite"/>
    </source>
</evidence>
<feature type="domain" description="USP" evidence="19">
    <location>
        <begin position="750"/>
        <end position="1229"/>
    </location>
</feature>
<dbReference type="InterPro" id="IPR041432">
    <property type="entry name" value="UBP13_Znf-UBP_var"/>
</dbReference>
<keyword evidence="11" id="KW-0788">Thiol protease</keyword>
<dbReference type="InterPro" id="IPR018200">
    <property type="entry name" value="USP_CS"/>
</dbReference>
<proteinExistence type="inferred from homology"/>
<dbReference type="SUPFAM" id="SSF57850">
    <property type="entry name" value="RING/U-box"/>
    <property type="match status" value="2"/>
</dbReference>
<dbReference type="Pfam" id="PF17807">
    <property type="entry name" value="zf-UBP_var"/>
    <property type="match status" value="1"/>
</dbReference>
<dbReference type="FunFam" id="3.30.40.10:FF:000026">
    <property type="entry name" value="Ubiquitin carboxyl-terminal hydrolase"/>
    <property type="match status" value="2"/>
</dbReference>
<evidence type="ECO:0000256" key="8">
    <source>
        <dbReference type="ARBA" id="ARBA00022771"/>
    </source>
</evidence>
<dbReference type="SUPFAM" id="SSF54001">
    <property type="entry name" value="Cysteine proteinases"/>
    <property type="match status" value="1"/>
</dbReference>
<dbReference type="GO" id="GO:0006508">
    <property type="term" value="P:proteolysis"/>
    <property type="evidence" value="ECO:0007669"/>
    <property type="project" value="UniProtKB-KW"/>
</dbReference>
<feature type="domain" description="UBP-type" evidence="20">
    <location>
        <begin position="302"/>
        <end position="410"/>
    </location>
</feature>
<keyword evidence="8 16" id="KW-0863">Zinc-finger</keyword>
<feature type="domain" description="UBA" evidence="18">
    <location>
        <begin position="1036"/>
        <end position="1077"/>
    </location>
</feature>
<evidence type="ECO:0000259" key="19">
    <source>
        <dbReference type="PROSITE" id="PS50235"/>
    </source>
</evidence>
<dbReference type="WBParaSite" id="maker-uti_cns_0002238-snap-gene-0.6-mRNA-1">
    <property type="protein sequence ID" value="maker-uti_cns_0002238-snap-gene-0.6-mRNA-1"/>
    <property type="gene ID" value="maker-uti_cns_0002238-snap-gene-0.6"/>
</dbReference>
<keyword evidence="10" id="KW-0378">Hydrolase</keyword>
<evidence type="ECO:0000256" key="1">
    <source>
        <dbReference type="ARBA" id="ARBA00000707"/>
    </source>
</evidence>
<name>A0A1I8GJS3_9PLAT</name>
<dbReference type="Gene3D" id="1.10.8.10">
    <property type="entry name" value="DNA helicase RuvA subunit, C-terminal domain"/>
    <property type="match status" value="2"/>
</dbReference>
<comment type="similarity">
    <text evidence="2">Belongs to the peptidase C19 family.</text>
</comment>
<dbReference type="PANTHER" id="PTHR21646:SF10">
    <property type="entry name" value="UBIQUITIN CARBOXYL-TERMINAL HYDROLASE 14"/>
    <property type="match status" value="1"/>
</dbReference>
<keyword evidence="12" id="KW-0862">Zinc</keyword>
<dbReference type="PROSITE" id="PS00972">
    <property type="entry name" value="USP_1"/>
    <property type="match status" value="1"/>
</dbReference>
<dbReference type="PROSITE" id="PS00973">
    <property type="entry name" value="USP_2"/>
    <property type="match status" value="1"/>
</dbReference>
<feature type="region of interest" description="Disordered" evidence="17">
    <location>
        <begin position="813"/>
        <end position="834"/>
    </location>
</feature>
<sequence length="1232" mass="135945">MPSAVRRCALALTAYSIELSQIRDAASDAQLAQMRLQYWRDCLDLIYAGPDEADRPVILPGEYPVVRELEQVVHRNQLPKHYLEKLLISRERYLGGRICSDLAELHRYCEAAFSPVYYCMLLSAGVTKDSCPAAFSAASHAGRLVGLIRFLSASANIMINRGRCELPEAELRRHGIASPENLHSAAKATAEQPNEHGNSLANLIKEIVGSAEAHHQCLSADLEKAAATGCLSADARLCFLPLIGYRSLLWQIDRANYVWLSFRNLHRPEATLVSPARLLLCEIVRLIVQLLYSILENMSDRQESKHASSLVQLDNGIKIPPSGWQCAMCDKRDNLWLNLTDGTILCGRRYFDGSGGNNHAVEHYENTGYPLAVKLGTICAQGADVYSYAEDNMVLDSKLEQHLKHFGIDMAKMNKSEKSVAELQADQHQAMDAQLLASLADSHCSIPTEHSRVYKDECLYSCDNPESPNGLFICLKSFHGVGLDFLPLYYSRFGHRLYLQHRRIRRWKEVPANVVEDPPAKKPTRLAIGTADGFAGNESQYSFEESNSLYLMPEAVAMPLPNDCLPERIRLSIDGVLAAQSAHTLELLAQASNTWEGETRQESKHASSLVQLDNGIKIPPSGWQCAKCDKRDNLWLNLTDGTILCGRRYFDGSGGNNHAVEHYENTGYPLAVKLGTICAQGADVYSYAEDNMVLDSKLEQHLKHFGIDLNAMRKVDKTMNELEIEANMREWDSIQETGKALVPAGGPGLTGLRNLGNSCYINSVLQLLFAVPSFVRRYYDGRSGILERERSDPVSSLDIQLAKLADGLLSGKYSAPAKGQQPEQPPKPGDLAPAYGIRPQMLRTLVGRGHPEFSTSRQQDSFEFFLHLLTLVERSSSLAQADNPGRVFAFDVEDRLQCGQSGQVAYKSRRELSLSFPIPLDGAGTGDSGAPPPRVSLKACLEAFGAVECIEDFYSPATKAKGPASKQSRLASFTDYLLLHARKFTIDNNWCPKKLDVELDVPEFIDIGFLRGCGGLQPGEVELKFPADQPKSAAEQVDPSLVAQVRELGFSENGATRAVLATKGGGLEAALNWAMDHSQDADFDLPPQQLQQQQQKQKTAGFEPNPEALATIVSMGFTQEQASRALSQTDNNPERAVDWIFSHMDELNAPADEAPPAAAAAADTGALTDGPPSYRLLGFISHMGASTHSGHYVCHLRRNNVWYIFNDDKVCVSEEPPKHMGYLYCYERVASA</sequence>